<evidence type="ECO:0000259" key="10">
    <source>
        <dbReference type="Pfam" id="PF00361"/>
    </source>
</evidence>
<evidence type="ECO:0000256" key="6">
    <source>
        <dbReference type="ARBA" id="ARBA00022989"/>
    </source>
</evidence>
<dbReference type="RefSeq" id="YP_009029674.1">
    <property type="nucleotide sequence ID" value="NC_024094.1"/>
</dbReference>
<dbReference type="AlphaFoldDB" id="A0A023UNH4"/>
<dbReference type="GO" id="GO:0016020">
    <property type="term" value="C:membrane"/>
    <property type="evidence" value="ECO:0007669"/>
    <property type="project" value="UniProtKB-SubCell"/>
</dbReference>
<evidence type="ECO:0000313" key="11">
    <source>
        <dbReference type="EMBL" id="AHY04928.1"/>
    </source>
</evidence>
<gene>
    <name evidence="11" type="primary">nad2</name>
</gene>
<evidence type="ECO:0000256" key="5">
    <source>
        <dbReference type="ARBA" id="ARBA00022692"/>
    </source>
</evidence>
<dbReference type="GO" id="GO:0016491">
    <property type="term" value="F:oxidoreductase activity"/>
    <property type="evidence" value="ECO:0007669"/>
    <property type="project" value="UniProtKB-KW"/>
</dbReference>
<keyword evidence="11" id="KW-0496">Mitochondrion</keyword>
<feature type="domain" description="NADH:quinone oxidoreductase/Mrp antiporter transmembrane" evidence="10">
    <location>
        <begin position="135"/>
        <end position="465"/>
    </location>
</feature>
<comment type="catalytic activity">
    <reaction evidence="9">
        <text>a ubiquinone + NADH + 5 H(+)(in) = a ubiquinol + NAD(+) + 4 H(+)(out)</text>
        <dbReference type="Rhea" id="RHEA:29091"/>
        <dbReference type="Rhea" id="RHEA-COMP:9565"/>
        <dbReference type="Rhea" id="RHEA-COMP:9566"/>
        <dbReference type="ChEBI" id="CHEBI:15378"/>
        <dbReference type="ChEBI" id="CHEBI:16389"/>
        <dbReference type="ChEBI" id="CHEBI:17976"/>
        <dbReference type="ChEBI" id="CHEBI:57540"/>
        <dbReference type="ChEBI" id="CHEBI:57945"/>
        <dbReference type="EC" id="7.1.1.2"/>
    </reaction>
</comment>
<evidence type="ECO:0000256" key="8">
    <source>
        <dbReference type="ARBA" id="ARBA00031028"/>
    </source>
</evidence>
<dbReference type="Pfam" id="PF00361">
    <property type="entry name" value="Proton_antipo_M"/>
    <property type="match status" value="1"/>
</dbReference>
<keyword evidence="11" id="KW-0560">Oxidoreductase</keyword>
<protein>
    <recommendedName>
        <fullName evidence="4">NADH-ubiquinone oxidoreductase chain 2</fullName>
        <ecNumber evidence="3">7.1.1.2</ecNumber>
    </recommendedName>
    <alternativeName>
        <fullName evidence="8">NADH dehydrogenase subunit 2</fullName>
    </alternativeName>
</protein>
<name>A0A023UNH4_9ASCO</name>
<evidence type="ECO:0000256" key="1">
    <source>
        <dbReference type="ARBA" id="ARBA00004141"/>
    </source>
</evidence>
<keyword evidence="6" id="KW-1133">Transmembrane helix</keyword>
<evidence type="ECO:0000256" key="3">
    <source>
        <dbReference type="ARBA" id="ARBA00012944"/>
    </source>
</evidence>
<reference evidence="11" key="1">
    <citation type="journal article" date="2014" name="Proc. Natl. Acad. Sci. U.S.A.">
        <title>Massive programmed translational jumping in mitochondria.</title>
        <authorList>
            <person name="Lang B.F."/>
            <person name="Jakubkova M."/>
            <person name="Hegedusova E."/>
            <person name="Daoud R."/>
            <person name="Forget L."/>
            <person name="Brejova B."/>
            <person name="Vinar T."/>
            <person name="Kosa P."/>
            <person name="Fricova D."/>
            <person name="Nebohacova M."/>
            <person name="Griac P."/>
            <person name="Tomaska L."/>
            <person name="Burger G."/>
            <person name="Nosek J."/>
        </authorList>
    </citation>
    <scope>NUCLEOTIDE SEQUENCE</scope>
    <source>
        <strain evidence="11">NRRL Y-7288</strain>
    </source>
</reference>
<dbReference type="PANTHER" id="PTHR22773">
    <property type="entry name" value="NADH DEHYDROGENASE"/>
    <property type="match status" value="1"/>
</dbReference>
<dbReference type="GeneID" id="19350987"/>
<geneLocation type="mitochondrion" evidence="11"/>
<evidence type="ECO:0000256" key="4">
    <source>
        <dbReference type="ARBA" id="ARBA00021008"/>
    </source>
</evidence>
<organism evidence="11">
    <name type="scientific">Magnusiomyces tetraspermus</name>
    <dbReference type="NCBI Taxonomy" id="1232584"/>
    <lineage>
        <taxon>Eukaryota</taxon>
        <taxon>Fungi</taxon>
        <taxon>Dikarya</taxon>
        <taxon>Ascomycota</taxon>
        <taxon>Saccharomycotina</taxon>
        <taxon>Dipodascomycetes</taxon>
        <taxon>Dipodascales</taxon>
        <taxon>Dipodascaceae</taxon>
        <taxon>Magnusiomyces</taxon>
    </lineage>
</organism>
<comment type="subcellular location">
    <subcellularLocation>
        <location evidence="1">Membrane</location>
        <topology evidence="1">Multi-pass membrane protein</topology>
    </subcellularLocation>
</comment>
<dbReference type="EMBL" id="KJ459951">
    <property type="protein sequence ID" value="AHY04928.1"/>
    <property type="molecule type" value="Genomic_DNA"/>
</dbReference>
<evidence type="ECO:0000256" key="9">
    <source>
        <dbReference type="ARBA" id="ARBA00049551"/>
    </source>
</evidence>
<keyword evidence="5" id="KW-0812">Transmembrane</keyword>
<evidence type="ECO:0000256" key="7">
    <source>
        <dbReference type="ARBA" id="ARBA00023136"/>
    </source>
</evidence>
<evidence type="ECO:0000256" key="2">
    <source>
        <dbReference type="ARBA" id="ARBA00007012"/>
    </source>
</evidence>
<proteinExistence type="inferred from homology"/>
<dbReference type="InterPro" id="IPR001750">
    <property type="entry name" value="ND/Mrp_TM"/>
</dbReference>
<dbReference type="EC" id="7.1.1.2" evidence="3"/>
<accession>A0A023UNH4</accession>
<dbReference type="GO" id="GO:0008137">
    <property type="term" value="F:NADH dehydrogenase (ubiquinone) activity"/>
    <property type="evidence" value="ECO:0007669"/>
    <property type="project" value="UniProtKB-EC"/>
</dbReference>
<comment type="similarity">
    <text evidence="2">Belongs to the complex I subunit 2 family.</text>
</comment>
<sequence length="546" mass="59163">MTVTGTTITILSTFNLQTMKEVKEVYRIGVVTTTQVTVVTYDSVQTDFVGGGTATYNDVTVVTSYTKMVEATIFTMGIAYTYVTQEYVHNIQTNSNNAVTKGNSGSTFVSTRKPVETIVTVTTNITGVMTFMQWNNFIVIFITTETQSYTTYTITTFFNKSYKSTKSGTTYFTIGSVGSIVVTTGFVTIYAETGTTNTSDFFAMYNGFSVTPATFDGNAITTAYVTITTGTFTKIGTAPFHNWTINIYANTPTVVTTWISIVGKVSITTVVYTTVSNSAFTYNAAYTSTVASDVAVYNIPTTTAGIAATSIVFGATGGTGQFTIKRIIGYSGTVNSGYFTFIITSNNNSTTSTFTFNIYQYGTTHVVWFTTITVNGTYFSNAKTFGKTYHNANPRHSQNTPVEFVKDTYGFTFANPYTGFCYIVVTSSTIGIPPTTGFYAKFYVLFTGIQSSYTFTAFTVTTSSAVTAYYYIFIVKNTIVADSNSYSGVTGAWRSHAQGTTTSVTPTTSIVISVIIMVITATGVVGTDIANNGTHIVESYYINKHV</sequence>
<keyword evidence="7" id="KW-0472">Membrane</keyword>